<sequence>ARTSAVEFGRGATATGAGRIAVCGSSREGTSAQILFARLQQEATAKTAPPQWIDLAEAG</sequence>
<organism evidence="1 2">
    <name type="scientific">Polarella glacialis</name>
    <name type="common">Dinoflagellate</name>
    <dbReference type="NCBI Taxonomy" id="89957"/>
    <lineage>
        <taxon>Eukaryota</taxon>
        <taxon>Sar</taxon>
        <taxon>Alveolata</taxon>
        <taxon>Dinophyceae</taxon>
        <taxon>Suessiales</taxon>
        <taxon>Suessiaceae</taxon>
        <taxon>Polarella</taxon>
    </lineage>
</organism>
<accession>A0A813KFG2</accession>
<reference evidence="1" key="1">
    <citation type="submission" date="2021-02" db="EMBL/GenBank/DDBJ databases">
        <authorList>
            <person name="Dougan E. K."/>
            <person name="Rhodes N."/>
            <person name="Thang M."/>
            <person name="Chan C."/>
        </authorList>
    </citation>
    <scope>NUCLEOTIDE SEQUENCE</scope>
</reference>
<evidence type="ECO:0000313" key="1">
    <source>
        <dbReference type="EMBL" id="CAE8700536.1"/>
    </source>
</evidence>
<dbReference type="AlphaFoldDB" id="A0A813KFG2"/>
<dbReference type="Proteomes" id="UP000626109">
    <property type="component" value="Unassembled WGS sequence"/>
</dbReference>
<comment type="caution">
    <text evidence="1">The sequence shown here is derived from an EMBL/GenBank/DDBJ whole genome shotgun (WGS) entry which is preliminary data.</text>
</comment>
<protein>
    <submittedName>
        <fullName evidence="1">Uncharacterized protein</fullName>
    </submittedName>
</protein>
<feature type="non-terminal residue" evidence="1">
    <location>
        <position position="1"/>
    </location>
</feature>
<dbReference type="EMBL" id="CAJNNW010029515">
    <property type="protein sequence ID" value="CAE8700536.1"/>
    <property type="molecule type" value="Genomic_DNA"/>
</dbReference>
<proteinExistence type="predicted"/>
<gene>
    <name evidence="1" type="ORF">PGLA2088_LOCUS31664</name>
</gene>
<feature type="non-terminal residue" evidence="1">
    <location>
        <position position="59"/>
    </location>
</feature>
<name>A0A813KFG2_POLGL</name>
<evidence type="ECO:0000313" key="2">
    <source>
        <dbReference type="Proteomes" id="UP000626109"/>
    </source>
</evidence>